<reference evidence="3" key="1">
    <citation type="journal article" date="2019" name="Int. J. Syst. Evol. Microbiol.">
        <title>The Global Catalogue of Microorganisms (GCM) 10K type strain sequencing project: providing services to taxonomists for standard genome sequencing and annotation.</title>
        <authorList>
            <consortium name="The Broad Institute Genomics Platform"/>
            <consortium name="The Broad Institute Genome Sequencing Center for Infectious Disease"/>
            <person name="Wu L."/>
            <person name="Ma J."/>
        </authorList>
    </citation>
    <scope>NUCLEOTIDE SEQUENCE [LARGE SCALE GENOMIC DNA]</scope>
    <source>
        <strain evidence="3">CGMCC 4.7289</strain>
    </source>
</reference>
<dbReference type="PROSITE" id="PS51186">
    <property type="entry name" value="GNAT"/>
    <property type="match status" value="1"/>
</dbReference>
<name>A0ABV8LNR9_9ACTN</name>
<dbReference type="InterPro" id="IPR000182">
    <property type="entry name" value="GNAT_dom"/>
</dbReference>
<comment type="caution">
    <text evidence="2">The sequence shown here is derived from an EMBL/GenBank/DDBJ whole genome shotgun (WGS) entry which is preliminary data.</text>
</comment>
<accession>A0ABV8LNR9</accession>
<keyword evidence="3" id="KW-1185">Reference proteome</keyword>
<dbReference type="Pfam" id="PF00583">
    <property type="entry name" value="Acetyltransf_1"/>
    <property type="match status" value="1"/>
</dbReference>
<sequence>MMLDIEPVVVTVREATAADLDEVLAMHRRCSRESLYRRYVSGAGTPPAALLARLLTAGTIVAVATGGVHDGRLVAMASLAGDPAEAAILVEDAWQRRGIGTLLAHRLAVTASGKILAHVLAGNQPAARTIRRLQADGTLGAATFVGRDGSLLTWLLET</sequence>
<dbReference type="EC" id="2.3.-.-" evidence="2"/>
<dbReference type="Gene3D" id="3.40.630.30">
    <property type="match status" value="1"/>
</dbReference>
<dbReference type="Proteomes" id="UP001595816">
    <property type="component" value="Unassembled WGS sequence"/>
</dbReference>
<evidence type="ECO:0000313" key="3">
    <source>
        <dbReference type="Proteomes" id="UP001595816"/>
    </source>
</evidence>
<protein>
    <submittedName>
        <fullName evidence="2">GNAT family N-acetyltransferase</fullName>
        <ecNumber evidence="2">2.3.-.-</ecNumber>
    </submittedName>
</protein>
<dbReference type="SUPFAM" id="SSF55729">
    <property type="entry name" value="Acyl-CoA N-acyltransferases (Nat)"/>
    <property type="match status" value="1"/>
</dbReference>
<evidence type="ECO:0000313" key="2">
    <source>
        <dbReference type="EMBL" id="MFC4132641.1"/>
    </source>
</evidence>
<dbReference type="RefSeq" id="WP_253752867.1">
    <property type="nucleotide sequence ID" value="NZ_JAMZDZ010000001.1"/>
</dbReference>
<dbReference type="InterPro" id="IPR016181">
    <property type="entry name" value="Acyl_CoA_acyltransferase"/>
</dbReference>
<dbReference type="GO" id="GO:0016746">
    <property type="term" value="F:acyltransferase activity"/>
    <property type="evidence" value="ECO:0007669"/>
    <property type="project" value="UniProtKB-KW"/>
</dbReference>
<gene>
    <name evidence="2" type="ORF">ACFOZ4_18690</name>
</gene>
<proteinExistence type="predicted"/>
<keyword evidence="2" id="KW-0012">Acyltransferase</keyword>
<feature type="domain" description="N-acetyltransferase" evidence="1">
    <location>
        <begin position="10"/>
        <end position="158"/>
    </location>
</feature>
<organism evidence="2 3">
    <name type="scientific">Hamadaea flava</name>
    <dbReference type="NCBI Taxonomy" id="1742688"/>
    <lineage>
        <taxon>Bacteria</taxon>
        <taxon>Bacillati</taxon>
        <taxon>Actinomycetota</taxon>
        <taxon>Actinomycetes</taxon>
        <taxon>Micromonosporales</taxon>
        <taxon>Micromonosporaceae</taxon>
        <taxon>Hamadaea</taxon>
    </lineage>
</organism>
<evidence type="ECO:0000259" key="1">
    <source>
        <dbReference type="PROSITE" id="PS51186"/>
    </source>
</evidence>
<dbReference type="EMBL" id="JBHSAY010000009">
    <property type="protein sequence ID" value="MFC4132641.1"/>
    <property type="molecule type" value="Genomic_DNA"/>
</dbReference>
<keyword evidence="2" id="KW-0808">Transferase</keyword>